<protein>
    <submittedName>
        <fullName evidence="1">Short-chain dehydrogenase</fullName>
    </submittedName>
</protein>
<dbReference type="STRING" id="79883.GCA_001636495_00144"/>
<dbReference type="AlphaFoldDB" id="A0A5D4SWP1"/>
<dbReference type="InterPro" id="IPR036291">
    <property type="entry name" value="NAD(P)-bd_dom_sf"/>
</dbReference>
<gene>
    <name evidence="1" type="ORF">FZC76_14975</name>
</gene>
<dbReference type="SUPFAM" id="SSF51735">
    <property type="entry name" value="NAD(P)-binding Rossmann-fold domains"/>
    <property type="match status" value="1"/>
</dbReference>
<proteinExistence type="predicted"/>
<dbReference type="RefSeq" id="WP_148988965.1">
    <property type="nucleotide sequence ID" value="NZ_VTEV01000005.1"/>
</dbReference>
<reference evidence="1 2" key="1">
    <citation type="submission" date="2019-08" db="EMBL/GenBank/DDBJ databases">
        <title>Bacillus genomes from the desert of Cuatro Cienegas, Coahuila.</title>
        <authorList>
            <person name="Olmedo-Alvarez G."/>
        </authorList>
    </citation>
    <scope>NUCLEOTIDE SEQUENCE [LARGE SCALE GENOMIC DNA]</scope>
    <source>
        <strain evidence="1 2">CH28_1T</strain>
    </source>
</reference>
<evidence type="ECO:0000313" key="1">
    <source>
        <dbReference type="EMBL" id="TYS67857.1"/>
    </source>
</evidence>
<evidence type="ECO:0000313" key="2">
    <source>
        <dbReference type="Proteomes" id="UP000322524"/>
    </source>
</evidence>
<sequence length="181" mass="20363">MKHALVVGGTGMLSEVCLWLCSQNYHVSVIGRNTVKMSRLIEQVDKGKITSVLVDYNKVNLLDIHLKQTIHENGPITLVVAWVHTGGEQGLAKIIETVEQPSEPWELYHVLGSRAKLSQVKRELCIPKNCHYLQVQLGFKLEEERGRWLNNHEIAEGVIKAIQRKAPTSLVGVLEPAEFRP</sequence>
<dbReference type="NCBIfam" id="NF006168">
    <property type="entry name" value="PRK08309.1"/>
    <property type="match status" value="1"/>
</dbReference>
<dbReference type="OrthoDB" id="7922774at2"/>
<dbReference type="EMBL" id="VTEV01000005">
    <property type="protein sequence ID" value="TYS67857.1"/>
    <property type="molecule type" value="Genomic_DNA"/>
</dbReference>
<dbReference type="Proteomes" id="UP000322524">
    <property type="component" value="Unassembled WGS sequence"/>
</dbReference>
<name>A0A5D4SWP1_9BACI</name>
<organism evidence="1 2">
    <name type="scientific">Sutcliffiella horikoshii</name>
    <dbReference type="NCBI Taxonomy" id="79883"/>
    <lineage>
        <taxon>Bacteria</taxon>
        <taxon>Bacillati</taxon>
        <taxon>Bacillota</taxon>
        <taxon>Bacilli</taxon>
        <taxon>Bacillales</taxon>
        <taxon>Bacillaceae</taxon>
        <taxon>Sutcliffiella</taxon>
    </lineage>
</organism>
<comment type="caution">
    <text evidence="1">The sequence shown here is derived from an EMBL/GenBank/DDBJ whole genome shotgun (WGS) entry which is preliminary data.</text>
</comment>
<accession>A0A5D4SWP1</accession>